<dbReference type="PROSITE" id="PS00211">
    <property type="entry name" value="ABC_TRANSPORTER_1"/>
    <property type="match status" value="1"/>
</dbReference>
<gene>
    <name evidence="4" type="ORF">SAMN05421508_103126</name>
</gene>
<dbReference type="GO" id="GO:0016887">
    <property type="term" value="F:ATP hydrolysis activity"/>
    <property type="evidence" value="ECO:0007669"/>
    <property type="project" value="InterPro"/>
</dbReference>
<dbReference type="SUPFAM" id="SSF52540">
    <property type="entry name" value="P-loop containing nucleoside triphosphate hydrolases"/>
    <property type="match status" value="2"/>
</dbReference>
<dbReference type="AlphaFoldDB" id="A0A286GEE8"/>
<dbReference type="PANTHER" id="PTHR43038">
    <property type="entry name" value="ATP-BINDING CASSETTE, SUB-FAMILY H, MEMBER 1"/>
    <property type="match status" value="1"/>
</dbReference>
<dbReference type="InterPro" id="IPR003593">
    <property type="entry name" value="AAA+_ATPase"/>
</dbReference>
<feature type="domain" description="ABC transporter" evidence="3">
    <location>
        <begin position="328"/>
        <end position="557"/>
    </location>
</feature>
<dbReference type="OrthoDB" id="9805029at2"/>
<dbReference type="Pfam" id="PF00005">
    <property type="entry name" value="ABC_tran"/>
    <property type="match status" value="2"/>
</dbReference>
<dbReference type="CDD" id="cd03230">
    <property type="entry name" value="ABC_DR_subfamily_A"/>
    <property type="match status" value="1"/>
</dbReference>
<evidence type="ECO:0000259" key="3">
    <source>
        <dbReference type="PROSITE" id="PS50893"/>
    </source>
</evidence>
<proteinExistence type="predicted"/>
<protein>
    <submittedName>
        <fullName evidence="4">ABC-2 type transport system ATP-binding protein</fullName>
    </submittedName>
</protein>
<name>A0A286GEE8_9PROT</name>
<feature type="domain" description="ABC transporter" evidence="3">
    <location>
        <begin position="9"/>
        <end position="238"/>
    </location>
</feature>
<keyword evidence="5" id="KW-1185">Reference proteome</keyword>
<dbReference type="RefSeq" id="WP_097278493.1">
    <property type="nucleotide sequence ID" value="NZ_OCNJ01000003.1"/>
</dbReference>
<keyword evidence="1" id="KW-0547">Nucleotide-binding</keyword>
<dbReference type="Proteomes" id="UP000219621">
    <property type="component" value="Unassembled WGS sequence"/>
</dbReference>
<dbReference type="SMART" id="SM00382">
    <property type="entry name" value="AAA"/>
    <property type="match status" value="2"/>
</dbReference>
<evidence type="ECO:0000313" key="5">
    <source>
        <dbReference type="Proteomes" id="UP000219621"/>
    </source>
</evidence>
<dbReference type="EMBL" id="OCNJ01000003">
    <property type="protein sequence ID" value="SOD93606.1"/>
    <property type="molecule type" value="Genomic_DNA"/>
</dbReference>
<evidence type="ECO:0000313" key="4">
    <source>
        <dbReference type="EMBL" id="SOD93606.1"/>
    </source>
</evidence>
<organism evidence="4 5">
    <name type="scientific">Caenispirillum bisanense</name>
    <dbReference type="NCBI Taxonomy" id="414052"/>
    <lineage>
        <taxon>Bacteria</taxon>
        <taxon>Pseudomonadati</taxon>
        <taxon>Pseudomonadota</taxon>
        <taxon>Alphaproteobacteria</taxon>
        <taxon>Rhodospirillales</taxon>
        <taxon>Novispirillaceae</taxon>
        <taxon>Caenispirillum</taxon>
    </lineage>
</organism>
<dbReference type="InterPro" id="IPR027417">
    <property type="entry name" value="P-loop_NTPase"/>
</dbReference>
<dbReference type="PANTHER" id="PTHR43038:SF3">
    <property type="entry name" value="ABC TRANSPORTER G FAMILY MEMBER 20 ISOFORM X1"/>
    <property type="match status" value="1"/>
</dbReference>
<dbReference type="PROSITE" id="PS50893">
    <property type="entry name" value="ABC_TRANSPORTER_2"/>
    <property type="match status" value="2"/>
</dbReference>
<accession>A0A286GEE8</accession>
<dbReference type="InterPro" id="IPR003439">
    <property type="entry name" value="ABC_transporter-like_ATP-bd"/>
</dbReference>
<reference evidence="4 5" key="1">
    <citation type="submission" date="2017-09" db="EMBL/GenBank/DDBJ databases">
        <authorList>
            <person name="Ehlers B."/>
            <person name="Leendertz F.H."/>
        </authorList>
    </citation>
    <scope>NUCLEOTIDE SEQUENCE [LARGE SCALE GENOMIC DNA]</scope>
    <source>
        <strain evidence="4 5">USBA 140</strain>
    </source>
</reference>
<dbReference type="Gene3D" id="3.40.50.300">
    <property type="entry name" value="P-loop containing nucleotide triphosphate hydrolases"/>
    <property type="match status" value="2"/>
</dbReference>
<dbReference type="GO" id="GO:0005524">
    <property type="term" value="F:ATP binding"/>
    <property type="evidence" value="ECO:0007669"/>
    <property type="project" value="UniProtKB-KW"/>
</dbReference>
<keyword evidence="2 4" id="KW-0067">ATP-binding</keyword>
<evidence type="ECO:0000256" key="1">
    <source>
        <dbReference type="ARBA" id="ARBA00022741"/>
    </source>
</evidence>
<dbReference type="InterPro" id="IPR017871">
    <property type="entry name" value="ABC_transporter-like_CS"/>
</dbReference>
<sequence length="575" mass="60225">MAAASDPLVVLRGVVKRFGRTAVVDGLDLAVAPGGVTAVVGPDGAGKTTLLRLMAGLLAPDAGTVTVCGHDTIAEPEAARADLGYMPQRFGLYQDLSVAENLALHADLQGLPPADRPVVFERLLAFTGLAPFTGRLAGKLSGGMKQKLGLACVLIRKPRVLLLDEPTVGVDPVSRRDLWAMVQALRDDGTAVVWSTSYLDEAERCETVVVLDGGRVRFAGPPADLTAQVAGRTHVVEGLSGDRRRIQRRANALPAVVDALIQGPAVRLVLAEGAAPPAAEALGDSAAQVVPVPPRLEDAFVALLAPARPAVPGVRLDVRVGKGAADAIAVHDLTRRFGDFVAADRVTFSVPRGEVFGLLGPNGAGKSTTFRMLCGLLPASGGTARVAGFDLGRAAPAARARIGYVAQKFSLYEALTGRQNLAFFGGVYGLGRRALAEAVARVAGGLHLDAALDATVADMPLGIKQRLAVACAVLHGPEILFLDEPTSGVDPLTRREFWRHINGLAEDGVTVMVTTHFLDEAEYCDRVALMDAGRVIALGPPEDLKAAHRTAEVPEPTLEDAFIAAIAAERRETPP</sequence>
<evidence type="ECO:0000256" key="2">
    <source>
        <dbReference type="ARBA" id="ARBA00022840"/>
    </source>
</evidence>